<gene>
    <name evidence="2" type="ORF">COX80_00870</name>
</gene>
<sequence>MPEKSYPNLSEYAGLNAQRSSDTNDAESFRTSEKFRKKYIAIQVPLRIKLKERGMLQAEDPNDLFAEYNINFGTSFSAYIDERPALQKLISETNLEDPESLEGFFKIIIPLLTPPRKKLKVHRLKKRPT</sequence>
<accession>A0A2M7VBQ2</accession>
<reference evidence="3" key="1">
    <citation type="submission" date="2017-09" db="EMBL/GenBank/DDBJ databases">
        <title>Depth-based differentiation of microbial function through sediment-hosted aquifers and enrichment of novel symbionts in the deep terrestrial subsurface.</title>
        <authorList>
            <person name="Probst A.J."/>
            <person name="Ladd B."/>
            <person name="Jarett J.K."/>
            <person name="Geller-Mcgrath D.E."/>
            <person name="Sieber C.M.K."/>
            <person name="Emerson J.B."/>
            <person name="Anantharaman K."/>
            <person name="Thomas B.C."/>
            <person name="Malmstrom R."/>
            <person name="Stieglmeier M."/>
            <person name="Klingl A."/>
            <person name="Woyke T."/>
            <person name="Ryan C.M."/>
            <person name="Banfield J.F."/>
        </authorList>
    </citation>
    <scope>NUCLEOTIDE SEQUENCE [LARGE SCALE GENOMIC DNA]</scope>
</reference>
<protein>
    <submittedName>
        <fullName evidence="2">Uncharacterized protein</fullName>
    </submittedName>
</protein>
<organism evidence="2 3">
    <name type="scientific">Candidatus Magasanikbacteria bacterium CG_4_10_14_0_2_um_filter_33_14</name>
    <dbReference type="NCBI Taxonomy" id="1974636"/>
    <lineage>
        <taxon>Bacteria</taxon>
        <taxon>Candidatus Magasanikiibacteriota</taxon>
    </lineage>
</organism>
<evidence type="ECO:0000256" key="1">
    <source>
        <dbReference type="SAM" id="MobiDB-lite"/>
    </source>
</evidence>
<name>A0A2M7VBQ2_9BACT</name>
<dbReference type="Proteomes" id="UP000231453">
    <property type="component" value="Unassembled WGS sequence"/>
</dbReference>
<evidence type="ECO:0000313" key="2">
    <source>
        <dbReference type="EMBL" id="PIZ96616.1"/>
    </source>
</evidence>
<dbReference type="AlphaFoldDB" id="A0A2M7VBQ2"/>
<comment type="caution">
    <text evidence="2">The sequence shown here is derived from an EMBL/GenBank/DDBJ whole genome shotgun (WGS) entry which is preliminary data.</text>
</comment>
<dbReference type="EMBL" id="PFPL01000015">
    <property type="protein sequence ID" value="PIZ96616.1"/>
    <property type="molecule type" value="Genomic_DNA"/>
</dbReference>
<evidence type="ECO:0000313" key="3">
    <source>
        <dbReference type="Proteomes" id="UP000231453"/>
    </source>
</evidence>
<feature type="region of interest" description="Disordered" evidence="1">
    <location>
        <begin position="1"/>
        <end position="29"/>
    </location>
</feature>
<proteinExistence type="predicted"/>